<evidence type="ECO:0000313" key="2">
    <source>
        <dbReference type="Proteomes" id="UP000006729"/>
    </source>
</evidence>
<proteinExistence type="predicted"/>
<protein>
    <submittedName>
        <fullName evidence="1">Uncharacterized protein</fullName>
    </submittedName>
</protein>
<sequence>MMMLLLCNSFKILLLLSFSNSILAVVVAIHDA</sequence>
<accession>A0A3N7F2Y3</accession>
<gene>
    <name evidence="1" type="ORF">POPTR_006G066650</name>
</gene>
<name>A0A3N7F2Y3_POPTR</name>
<reference evidence="1 2" key="1">
    <citation type="journal article" date="2006" name="Science">
        <title>The genome of black cottonwood, Populus trichocarpa (Torr. &amp; Gray).</title>
        <authorList>
            <person name="Tuskan G.A."/>
            <person name="Difazio S."/>
            <person name="Jansson S."/>
            <person name="Bohlmann J."/>
            <person name="Grigoriev I."/>
            <person name="Hellsten U."/>
            <person name="Putnam N."/>
            <person name="Ralph S."/>
            <person name="Rombauts S."/>
            <person name="Salamov A."/>
            <person name="Schein J."/>
            <person name="Sterck L."/>
            <person name="Aerts A."/>
            <person name="Bhalerao R.R."/>
            <person name="Bhalerao R.P."/>
            <person name="Blaudez D."/>
            <person name="Boerjan W."/>
            <person name="Brun A."/>
            <person name="Brunner A."/>
            <person name="Busov V."/>
            <person name="Campbell M."/>
            <person name="Carlson J."/>
            <person name="Chalot M."/>
            <person name="Chapman J."/>
            <person name="Chen G.L."/>
            <person name="Cooper D."/>
            <person name="Coutinho P.M."/>
            <person name="Couturier J."/>
            <person name="Covert S."/>
            <person name="Cronk Q."/>
            <person name="Cunningham R."/>
            <person name="Davis J."/>
            <person name="Degroeve S."/>
            <person name="Dejardin A."/>
            <person name="Depamphilis C."/>
            <person name="Detter J."/>
            <person name="Dirks B."/>
            <person name="Dubchak I."/>
            <person name="Duplessis S."/>
            <person name="Ehlting J."/>
            <person name="Ellis B."/>
            <person name="Gendler K."/>
            <person name="Goodstein D."/>
            <person name="Gribskov M."/>
            <person name="Grimwood J."/>
            <person name="Groover A."/>
            <person name="Gunter L."/>
            <person name="Hamberger B."/>
            <person name="Heinze B."/>
            <person name="Helariutta Y."/>
            <person name="Henrissat B."/>
            <person name="Holligan D."/>
            <person name="Holt R."/>
            <person name="Huang W."/>
            <person name="Islam-Faridi N."/>
            <person name="Jones S."/>
            <person name="Jones-Rhoades M."/>
            <person name="Jorgensen R."/>
            <person name="Joshi C."/>
            <person name="Kangasjarvi J."/>
            <person name="Karlsson J."/>
            <person name="Kelleher C."/>
            <person name="Kirkpatrick R."/>
            <person name="Kirst M."/>
            <person name="Kohler A."/>
            <person name="Kalluri U."/>
            <person name="Larimer F."/>
            <person name="Leebens-Mack J."/>
            <person name="Leple J.C."/>
            <person name="Locascio P."/>
            <person name="Lou Y."/>
            <person name="Lucas S."/>
            <person name="Martin F."/>
            <person name="Montanini B."/>
            <person name="Napoli C."/>
            <person name="Nelson D.R."/>
            <person name="Nelson C."/>
            <person name="Nieminen K."/>
            <person name="Nilsson O."/>
            <person name="Pereda V."/>
            <person name="Peter G."/>
            <person name="Philippe R."/>
            <person name="Pilate G."/>
            <person name="Poliakov A."/>
            <person name="Razumovskaya J."/>
            <person name="Richardson P."/>
            <person name="Rinaldi C."/>
            <person name="Ritland K."/>
            <person name="Rouze P."/>
            <person name="Ryaboy D."/>
            <person name="Schmutz J."/>
            <person name="Schrader J."/>
            <person name="Segerman B."/>
            <person name="Shin H."/>
            <person name="Siddiqui A."/>
            <person name="Sterky F."/>
            <person name="Terry A."/>
            <person name="Tsai C.J."/>
            <person name="Uberbacher E."/>
            <person name="Unneberg P."/>
            <person name="Vahala J."/>
            <person name="Wall K."/>
            <person name="Wessler S."/>
            <person name="Yang G."/>
            <person name="Yin T."/>
            <person name="Douglas C."/>
            <person name="Marra M."/>
            <person name="Sandberg G."/>
            <person name="Van de Peer Y."/>
            <person name="Rokhsar D."/>
        </authorList>
    </citation>
    <scope>NUCLEOTIDE SEQUENCE [LARGE SCALE GENOMIC DNA]</scope>
    <source>
        <strain evidence="2">cv. Nisqually</strain>
    </source>
</reference>
<dbReference type="EMBL" id="CM009295">
    <property type="protein sequence ID" value="RQO91349.1"/>
    <property type="molecule type" value="Genomic_DNA"/>
</dbReference>
<dbReference type="InParanoid" id="A0A3N7F2Y3"/>
<dbReference type="Proteomes" id="UP000006729">
    <property type="component" value="Chromosome 6"/>
</dbReference>
<organism evidence="1 2">
    <name type="scientific">Populus trichocarpa</name>
    <name type="common">Western balsam poplar</name>
    <name type="synonym">Populus balsamifera subsp. trichocarpa</name>
    <dbReference type="NCBI Taxonomy" id="3694"/>
    <lineage>
        <taxon>Eukaryota</taxon>
        <taxon>Viridiplantae</taxon>
        <taxon>Streptophyta</taxon>
        <taxon>Embryophyta</taxon>
        <taxon>Tracheophyta</taxon>
        <taxon>Spermatophyta</taxon>
        <taxon>Magnoliopsida</taxon>
        <taxon>eudicotyledons</taxon>
        <taxon>Gunneridae</taxon>
        <taxon>Pentapetalae</taxon>
        <taxon>rosids</taxon>
        <taxon>fabids</taxon>
        <taxon>Malpighiales</taxon>
        <taxon>Salicaceae</taxon>
        <taxon>Saliceae</taxon>
        <taxon>Populus</taxon>
    </lineage>
</organism>
<dbReference type="AlphaFoldDB" id="A0A3N7F2Y3"/>
<keyword evidence="2" id="KW-1185">Reference proteome</keyword>
<evidence type="ECO:0000313" key="1">
    <source>
        <dbReference type="EMBL" id="RQO91349.1"/>
    </source>
</evidence>